<organism evidence="7 8">
    <name type="scientific">Cladonia borealis</name>
    <dbReference type="NCBI Taxonomy" id="184061"/>
    <lineage>
        <taxon>Eukaryota</taxon>
        <taxon>Fungi</taxon>
        <taxon>Dikarya</taxon>
        <taxon>Ascomycota</taxon>
        <taxon>Pezizomycotina</taxon>
        <taxon>Lecanoromycetes</taxon>
        <taxon>OSLEUM clade</taxon>
        <taxon>Lecanoromycetidae</taxon>
        <taxon>Lecanorales</taxon>
        <taxon>Lecanorineae</taxon>
        <taxon>Cladoniaceae</taxon>
        <taxon>Cladonia</taxon>
    </lineage>
</organism>
<dbReference type="InterPro" id="IPR037701">
    <property type="entry name" value="Pom152"/>
</dbReference>
<dbReference type="GO" id="GO:0006999">
    <property type="term" value="P:nuclear pore organization"/>
    <property type="evidence" value="ECO:0007669"/>
    <property type="project" value="TreeGrafter"/>
</dbReference>
<dbReference type="Pfam" id="PF24527">
    <property type="entry name" value="Ig-like_Pom152_9"/>
    <property type="match status" value="1"/>
</dbReference>
<dbReference type="InterPro" id="IPR056544">
    <property type="entry name" value="Ig_POM152"/>
</dbReference>
<evidence type="ECO:0000313" key="8">
    <source>
        <dbReference type="Proteomes" id="UP001166286"/>
    </source>
</evidence>
<dbReference type="GO" id="GO:0006606">
    <property type="term" value="P:protein import into nucleus"/>
    <property type="evidence" value="ECO:0007669"/>
    <property type="project" value="TreeGrafter"/>
</dbReference>
<sequence length="1268" mass="141929">MNGTPRLRSAYPTSPGSTPKKHEQHAKPSGLQSPRPPLPPAAPSQDNASPMIPFTLVDAPSQRLYIIIFYAALNTWRLSDFLGLINEEQESLWLFMKWLLIDSIFLYGLPEFQIPWLQWSSSTTAMLVVLHTVLNAFLMFRIPIPIGAWLVAFTKIVYDRELAVSERSVKPASILHNASLILGKQIIHILPEGSAMLNPEQSPFCIGGSNTNVNLPIRINQTNPILIELLRVDLDTNCNETITINAREVSRLKRQADKEHTKNDRISPRLLQYTVKETGLYRLQRVVDESKLEVQKRISDTLVVTCPSAMVKPAPQDKCKGALSDFYLKVDATPPLKVKYSKTVNRDDHGNVDLSINPESLVSPLARERSSGALISLESLADVDVSWARTQSIEIPLNESLGVSGGWQYMIDEVQDALGNVANYSHLRTLEQHQQKTLKGRQLEQHFQVHERPRAALREYDSQHPIKAEKGKSKSLPVKFSSTGSGKPEDTIYTLSYLFTPQEDILPDQKHSNAAVLKEVLVKDPNQGLEVREPGLYTLHSVSTDFCDGEIMEPSSCLLMNPPEPDLAISAENIPDKCAGNSIGLLVDLDLVGTPPFHISYNTRQRGASVVPKVHEVDRLHTQLELKPTQAGHYVYEFNSISDAVYGTPRSLAHKNMVLEQDVKPPAAARILDAQPIRKACIEEPVTFAIQIMGEPPYRIDYELVHRGRRQKHTVNDIVESIHMITTDPLTNGGEYTLALTSITDRSGCKIFLKAEAKVDVGLQRPRAGFGQLDGKRSILALEAREIGIPLRLQGEAPWTVTYRNNDDIQGHPIRTTLRNSNDYLRVTAEGTYEILDVHDVSCPGSVDSASAQFTVRLIPRPSIRIAESPLVERIGDRYVKKEVCEGDEDVTEISFTGIPPFNVEYEQRHKPDHGSSSMSQKKFNVGLNTGTLRMETSEAGLYEYKFSKLGDTSYNHDHRSFSPLLIQQRVHQRPSASFTEAGKNYKYCQEEAGDEVVPIVLTGLPPFHLELEIKQHTNTKPEIINVPNVESNHYRLQIPHKFLTLGTHSLTIRKVQDSRGCQRKMDFNAPHVQVSVADIPSIFPLEDQIDYCVGDRISFTLSGTPPFNVFYTFQDRERKASVSSTEFRRIAEKPGIFAVTALSDQRSTDACKAKTKITKIIHEMPSVRVSKGRTATVDIHEGGEAEILFEFGGTPPFHFTYTRSTSPLRGKKSEVLETKNEISHEYSKTIRASDEGVYEVVSIRDKYCAFSTQKVQGKSGQKLLTNA</sequence>
<feature type="domain" description="Nucleoporin POM152 immunoglobulin-like" evidence="2">
    <location>
        <begin position="883"/>
        <end position="974"/>
    </location>
</feature>
<evidence type="ECO:0000259" key="5">
    <source>
        <dbReference type="Pfam" id="PF24519"/>
    </source>
</evidence>
<feature type="region of interest" description="Disordered" evidence="1">
    <location>
        <begin position="461"/>
        <end position="483"/>
    </location>
</feature>
<evidence type="ECO:0000313" key="7">
    <source>
        <dbReference type="EMBL" id="KAK0516899.1"/>
    </source>
</evidence>
<dbReference type="Proteomes" id="UP001166286">
    <property type="component" value="Unassembled WGS sequence"/>
</dbReference>
<name>A0AA39V7Q9_9LECA</name>
<accession>A0AA39V7Q9</accession>
<feature type="domain" description="Nucleoporin POM152 Ig-like" evidence="4">
    <location>
        <begin position="765"/>
        <end position="851"/>
    </location>
</feature>
<feature type="domain" description="Nucleoporin POM152 N-terminal transmembrane" evidence="3">
    <location>
        <begin position="58"/>
        <end position="143"/>
    </location>
</feature>
<feature type="domain" description="Nucleoporin POM152 first Ig-like" evidence="5">
    <location>
        <begin position="194"/>
        <end position="303"/>
    </location>
</feature>
<proteinExistence type="predicted"/>
<evidence type="ECO:0000256" key="1">
    <source>
        <dbReference type="SAM" id="MobiDB-lite"/>
    </source>
</evidence>
<evidence type="ECO:0008006" key="9">
    <source>
        <dbReference type="Google" id="ProtNLM"/>
    </source>
</evidence>
<dbReference type="GO" id="GO:0017056">
    <property type="term" value="F:structural constituent of nuclear pore"/>
    <property type="evidence" value="ECO:0007669"/>
    <property type="project" value="InterPro"/>
</dbReference>
<comment type="caution">
    <text evidence="7">The sequence shown here is derived from an EMBL/GenBank/DDBJ whole genome shotgun (WGS) entry which is preliminary data.</text>
</comment>
<feature type="domain" description="Nucleoporin POM152 Ig-like" evidence="4">
    <location>
        <begin position="1166"/>
        <end position="1252"/>
    </location>
</feature>
<dbReference type="InterPro" id="IPR056543">
    <property type="entry name" value="Ig-like_POM152_9th"/>
</dbReference>
<dbReference type="Pfam" id="PF24312">
    <property type="entry name" value="Ig-like_POM152"/>
    <property type="match status" value="3"/>
</dbReference>
<evidence type="ECO:0000259" key="3">
    <source>
        <dbReference type="Pfam" id="PF24097"/>
    </source>
</evidence>
<gene>
    <name evidence="7" type="ORF">JMJ35_000054</name>
</gene>
<feature type="domain" description="Nucleoporin POM152 ninth Ig-like" evidence="6">
    <location>
        <begin position="1081"/>
        <end position="1161"/>
    </location>
</feature>
<feature type="domain" description="Nucleoporin POM152 Ig-like" evidence="4">
    <location>
        <begin position="452"/>
        <end position="557"/>
    </location>
</feature>
<feature type="region of interest" description="Disordered" evidence="1">
    <location>
        <begin position="1"/>
        <end position="47"/>
    </location>
</feature>
<dbReference type="AlphaFoldDB" id="A0AA39V7Q9"/>
<dbReference type="Pfam" id="PF24519">
    <property type="entry name" value="Ig-like_Pom152_1"/>
    <property type="match status" value="1"/>
</dbReference>
<keyword evidence="8" id="KW-1185">Reference proteome</keyword>
<dbReference type="Pfam" id="PF23664">
    <property type="entry name" value="Ig_Pom152"/>
    <property type="match status" value="2"/>
</dbReference>
<dbReference type="InterPro" id="IPR056542">
    <property type="entry name" value="Ig-like_POM152_1st"/>
</dbReference>
<protein>
    <recommendedName>
        <fullName evidence="9">Nucleoporin Pom152</fullName>
    </recommendedName>
</protein>
<evidence type="ECO:0000259" key="2">
    <source>
        <dbReference type="Pfam" id="PF23664"/>
    </source>
</evidence>
<evidence type="ECO:0000259" key="4">
    <source>
        <dbReference type="Pfam" id="PF24312"/>
    </source>
</evidence>
<dbReference type="PANTHER" id="PTHR28206">
    <property type="entry name" value="NUCLEOPORIN POM152"/>
    <property type="match status" value="1"/>
</dbReference>
<feature type="domain" description="Nucleoporin POM152 immunoglobulin-like" evidence="2">
    <location>
        <begin position="561"/>
        <end position="665"/>
    </location>
</feature>
<dbReference type="GO" id="GO:0070762">
    <property type="term" value="C:nuclear pore transmembrane ring"/>
    <property type="evidence" value="ECO:0007669"/>
    <property type="project" value="TreeGrafter"/>
</dbReference>
<dbReference type="InterPro" id="IPR056541">
    <property type="entry name" value="Ig-like_POM152"/>
</dbReference>
<dbReference type="InterPro" id="IPR056540">
    <property type="entry name" value="TMD_POM152"/>
</dbReference>
<reference evidence="7" key="1">
    <citation type="submission" date="2023-03" db="EMBL/GenBank/DDBJ databases">
        <title>Complete genome of Cladonia borealis.</title>
        <authorList>
            <person name="Park H."/>
        </authorList>
    </citation>
    <scope>NUCLEOTIDE SEQUENCE</scope>
    <source>
        <strain evidence="7">ANT050790</strain>
    </source>
</reference>
<dbReference type="PANTHER" id="PTHR28206:SF1">
    <property type="entry name" value="NUCLEOPORIN POM152"/>
    <property type="match status" value="1"/>
</dbReference>
<feature type="compositionally biased region" description="Basic and acidic residues" evidence="1">
    <location>
        <begin position="461"/>
        <end position="472"/>
    </location>
</feature>
<dbReference type="Pfam" id="PF24097">
    <property type="entry name" value="TMD_POM152"/>
    <property type="match status" value="1"/>
</dbReference>
<evidence type="ECO:0000259" key="6">
    <source>
        <dbReference type="Pfam" id="PF24527"/>
    </source>
</evidence>
<dbReference type="EMBL" id="JAFEKC020000001">
    <property type="protein sequence ID" value="KAK0516899.1"/>
    <property type="molecule type" value="Genomic_DNA"/>
</dbReference>